<keyword evidence="3" id="KW-1185">Reference proteome</keyword>
<dbReference type="Gene3D" id="2.60.40.2970">
    <property type="match status" value="1"/>
</dbReference>
<evidence type="ECO:0000313" key="3">
    <source>
        <dbReference type="Proteomes" id="UP001175211"/>
    </source>
</evidence>
<gene>
    <name evidence="2" type="ORF">EV420DRAFT_1673400</name>
</gene>
<comment type="caution">
    <text evidence="2">The sequence shown here is derived from an EMBL/GenBank/DDBJ whole genome shotgun (WGS) entry which is preliminary data.</text>
</comment>
<evidence type="ECO:0000256" key="1">
    <source>
        <dbReference type="SAM" id="MobiDB-lite"/>
    </source>
</evidence>
<accession>A0AA39KHS2</accession>
<dbReference type="Proteomes" id="UP001175211">
    <property type="component" value="Unassembled WGS sequence"/>
</dbReference>
<feature type="region of interest" description="Disordered" evidence="1">
    <location>
        <begin position="216"/>
        <end position="235"/>
    </location>
</feature>
<name>A0AA39KHS2_ARMTA</name>
<protein>
    <submittedName>
        <fullName evidence="2">Uncharacterized protein</fullName>
    </submittedName>
</protein>
<proteinExistence type="predicted"/>
<reference evidence="2" key="1">
    <citation type="submission" date="2023-06" db="EMBL/GenBank/DDBJ databases">
        <authorList>
            <consortium name="Lawrence Berkeley National Laboratory"/>
            <person name="Ahrendt S."/>
            <person name="Sahu N."/>
            <person name="Indic B."/>
            <person name="Wong-Bajracharya J."/>
            <person name="Merenyi Z."/>
            <person name="Ke H.-M."/>
            <person name="Monk M."/>
            <person name="Kocsube S."/>
            <person name="Drula E."/>
            <person name="Lipzen A."/>
            <person name="Balint B."/>
            <person name="Henrissat B."/>
            <person name="Andreopoulos B."/>
            <person name="Martin F.M."/>
            <person name="Harder C.B."/>
            <person name="Rigling D."/>
            <person name="Ford K.L."/>
            <person name="Foster G.D."/>
            <person name="Pangilinan J."/>
            <person name="Papanicolaou A."/>
            <person name="Barry K."/>
            <person name="LaButti K."/>
            <person name="Viragh M."/>
            <person name="Koriabine M."/>
            <person name="Yan M."/>
            <person name="Riley R."/>
            <person name="Champramary S."/>
            <person name="Plett K.L."/>
            <person name="Tsai I.J."/>
            <person name="Slot J."/>
            <person name="Sipos G."/>
            <person name="Plett J."/>
            <person name="Nagy L.G."/>
            <person name="Grigoriev I.V."/>
        </authorList>
    </citation>
    <scope>NUCLEOTIDE SEQUENCE</scope>
    <source>
        <strain evidence="2">CCBAS 213</strain>
    </source>
</reference>
<dbReference type="AlphaFoldDB" id="A0AA39KHS2"/>
<dbReference type="EMBL" id="JAUEPS010000013">
    <property type="protein sequence ID" value="KAK0460226.1"/>
    <property type="molecule type" value="Genomic_DNA"/>
</dbReference>
<organism evidence="2 3">
    <name type="scientific">Armillaria tabescens</name>
    <name type="common">Ringless honey mushroom</name>
    <name type="synonym">Agaricus tabescens</name>
    <dbReference type="NCBI Taxonomy" id="1929756"/>
    <lineage>
        <taxon>Eukaryota</taxon>
        <taxon>Fungi</taxon>
        <taxon>Dikarya</taxon>
        <taxon>Basidiomycota</taxon>
        <taxon>Agaricomycotina</taxon>
        <taxon>Agaricomycetes</taxon>
        <taxon>Agaricomycetidae</taxon>
        <taxon>Agaricales</taxon>
        <taxon>Marasmiineae</taxon>
        <taxon>Physalacriaceae</taxon>
        <taxon>Desarmillaria</taxon>
    </lineage>
</organism>
<dbReference type="RefSeq" id="XP_060332352.1">
    <property type="nucleotide sequence ID" value="XM_060479111.1"/>
</dbReference>
<evidence type="ECO:0000313" key="2">
    <source>
        <dbReference type="EMBL" id="KAK0460226.1"/>
    </source>
</evidence>
<sequence>MHRSCRAKVVQPHPESFTCVFHAEKPVSQAPVGLIRGCRTLASSTRKKKERAEIEKANTAKHPIHVFNVSTFNGWTGSWKVIDFNWPFHPVKASRPPQLTATVANAVSESLKITWEECGLYALFRRKDGDAVPFTGIKPTVSLKDTDDSVFAVIPSGQSVSALFDFASRMSYVIDIASNSDLPGYSVSLESASHTDVGFPVYIVSSNLNLHVEREKGAECSGGRGGSDRELEEPKRSEIPLLRVCLLGSGGDSDTRGSMDPGRAEGVRVGWGTKVVPQRGDESDTSDSTVKMDSVLWERNDGKVERKKNRAREEEGELSEVGNILSGVFVFGEEICLRKEHKLRVTVVNVLLEVFVLDLRMGLSRVRRTGSSGQRSTGVSTVKLLNKKGKSDSYGIMVVLSELATLIVARCSLKIYRAHKEIREDDPVKESLI</sequence>
<dbReference type="GeneID" id="85362659"/>
<feature type="compositionally biased region" description="Basic and acidic residues" evidence="1">
    <location>
        <begin position="226"/>
        <end position="235"/>
    </location>
</feature>